<dbReference type="Gene3D" id="3.40.50.11310">
    <property type="entry name" value="Bacterial phosphonate metabolism protein PhnH"/>
    <property type="match status" value="1"/>
</dbReference>
<sequence length="193" mass="20545">MSALLTAGFSDPAREGARAFRQVLDAMAHPGRIVTLEGVSAPAPCSDAAAIALMILADSTTPLHLAGAHDCPAMREWVAFHLGAPLCAPQHAGFALGTWQALGELSTYQQGVPEYPDRSATLIVELDQLHNEGVRLSGPGIEREAWLNLPDPGALQRNAARFPLGCDLMFTSGKTLAALPRSTRIEVPDVCRR</sequence>
<reference evidence="1 2" key="1">
    <citation type="submission" date="2017-11" db="EMBL/GenBank/DDBJ databases">
        <title>Revised Sequence and Annotation of the Rhodobaca barguzinensis strain alga05 Genome.</title>
        <authorList>
            <person name="Kopejtka K."/>
            <person name="Tomasch J.M."/>
            <person name="Bunk B."/>
            <person name="Koblizek M."/>
        </authorList>
    </citation>
    <scope>NUCLEOTIDE SEQUENCE [LARGE SCALE GENOMIC DNA]</scope>
    <source>
        <strain evidence="2">alga05</strain>
    </source>
</reference>
<dbReference type="EMBL" id="CP024899">
    <property type="protein sequence ID" value="ATX64818.1"/>
    <property type="molecule type" value="Genomic_DNA"/>
</dbReference>
<dbReference type="PIRSF" id="PIRSF020680">
    <property type="entry name" value="PhnH"/>
    <property type="match status" value="1"/>
</dbReference>
<organism evidence="1 2">
    <name type="scientific">Roseinatronobacter bogoriensis subsp. barguzinensis</name>
    <dbReference type="NCBI Taxonomy" id="441209"/>
    <lineage>
        <taxon>Bacteria</taxon>
        <taxon>Pseudomonadati</taxon>
        <taxon>Pseudomonadota</taxon>
        <taxon>Alphaproteobacteria</taxon>
        <taxon>Rhodobacterales</taxon>
        <taxon>Paracoccaceae</taxon>
        <taxon>Roseinatronobacter</taxon>
    </lineage>
</organism>
<protein>
    <submittedName>
        <fullName evidence="1">Phosphonate C-P lyase system protein PhnH</fullName>
    </submittedName>
</protein>
<dbReference type="KEGG" id="rbg:BG454_02335"/>
<dbReference type="GO" id="GO:0019634">
    <property type="term" value="P:organic phosphonate metabolic process"/>
    <property type="evidence" value="ECO:0007669"/>
    <property type="project" value="InterPro"/>
</dbReference>
<dbReference type="STRING" id="441209.GCA_001870665_00758"/>
<evidence type="ECO:0000313" key="2">
    <source>
        <dbReference type="Proteomes" id="UP000228948"/>
    </source>
</evidence>
<dbReference type="InterPro" id="IPR038058">
    <property type="entry name" value="PhnH-like_sp"/>
</dbReference>
<dbReference type="NCBIfam" id="TIGR03292">
    <property type="entry name" value="PhnH_redo"/>
    <property type="match status" value="1"/>
</dbReference>
<gene>
    <name evidence="1" type="ORF">BG454_02335</name>
</gene>
<evidence type="ECO:0000313" key="1">
    <source>
        <dbReference type="EMBL" id="ATX64818.1"/>
    </source>
</evidence>
<keyword evidence="2" id="KW-1185">Reference proteome</keyword>
<accession>A0A2K8KDI8</accession>
<dbReference type="OrthoDB" id="9814509at2"/>
<dbReference type="Pfam" id="PF05845">
    <property type="entry name" value="PhnH"/>
    <property type="match status" value="1"/>
</dbReference>
<dbReference type="RefSeq" id="WP_071479858.1">
    <property type="nucleotide sequence ID" value="NZ_CP024899.1"/>
</dbReference>
<dbReference type="SUPFAM" id="SSF159709">
    <property type="entry name" value="PhnH-like"/>
    <property type="match status" value="1"/>
</dbReference>
<dbReference type="InterPro" id="IPR008772">
    <property type="entry name" value="Phosphonate_metab_PhnH"/>
</dbReference>
<name>A0A2K8KDI8_9RHOB</name>
<proteinExistence type="predicted"/>
<keyword evidence="1" id="KW-0456">Lyase</keyword>
<dbReference type="AlphaFoldDB" id="A0A2K8KDI8"/>
<dbReference type="Proteomes" id="UP000228948">
    <property type="component" value="Chromosome"/>
</dbReference>
<dbReference type="GO" id="GO:0016829">
    <property type="term" value="F:lyase activity"/>
    <property type="evidence" value="ECO:0007669"/>
    <property type="project" value="UniProtKB-KW"/>
</dbReference>